<evidence type="ECO:0000256" key="2">
    <source>
        <dbReference type="ARBA" id="ARBA00022729"/>
    </source>
</evidence>
<feature type="chain" id="PRO_5026955644" evidence="6">
    <location>
        <begin position="22"/>
        <end position="421"/>
    </location>
</feature>
<dbReference type="SUPFAM" id="SSF53850">
    <property type="entry name" value="Periplasmic binding protein-like II"/>
    <property type="match status" value="1"/>
</dbReference>
<dbReference type="Pfam" id="PF01547">
    <property type="entry name" value="SBP_bac_1"/>
    <property type="match status" value="1"/>
</dbReference>
<dbReference type="EMBL" id="VULO01000008">
    <property type="protein sequence ID" value="MSS84641.1"/>
    <property type="molecule type" value="Genomic_DNA"/>
</dbReference>
<dbReference type="PANTHER" id="PTHR43649">
    <property type="entry name" value="ARABINOSE-BINDING PROTEIN-RELATED"/>
    <property type="match status" value="1"/>
</dbReference>
<keyword evidence="1" id="KW-1003">Cell membrane</keyword>
<dbReference type="Proteomes" id="UP000470875">
    <property type="component" value="Unassembled WGS sequence"/>
</dbReference>
<dbReference type="PROSITE" id="PS51257">
    <property type="entry name" value="PROKAR_LIPOPROTEIN"/>
    <property type="match status" value="1"/>
</dbReference>
<comment type="caution">
    <text evidence="7">The sequence shown here is derived from an EMBL/GenBank/DDBJ whole genome shotgun (WGS) entry which is preliminary data.</text>
</comment>
<dbReference type="InterPro" id="IPR006059">
    <property type="entry name" value="SBP"/>
</dbReference>
<evidence type="ECO:0000256" key="3">
    <source>
        <dbReference type="ARBA" id="ARBA00023136"/>
    </source>
</evidence>
<name>A0A6N7W5G0_9ACTO</name>
<keyword evidence="2 6" id="KW-0732">Signal</keyword>
<sequence>MRNNRGIHVAAIVAAGAMALAACSSGGDQSGGGSSGALDLFLNMPAGSPQEEVMKELVATFEEKEAVKVNLTTAAASYEDDMKVKMASDSMPDVISTHGWSVLRYSPFLMPLEDQPWAEYMNPSLDEVMLDSEGHLYALPLEYGTTGMLVNYDVLEAAGVDAEGIDSWDKLNEAMAAVAEKTDAVPFTSAGKDKNAGDVGNFIASGQYTQQELQQFADGTFDPQLWESGVTNHLQEWTDKGWINPDYVSATYDDMARQLAEGTAAFAMSWPFVLSDAYDFNPDVNLGFIPLPGIDGPYLVGGEGVSAFGVAKDAKNQEEALKFLEFLAEPANAKKLLEASGAYSGLTNVEVDLGNIQPSFDKYVAPGTIPTKAFFDRVYLPNGMWNTIITSTDGVFTGQMDSAAAAKQMEEQFKTLYGQQG</sequence>
<protein>
    <submittedName>
        <fullName evidence="7">Extracellular solute-binding protein</fullName>
    </submittedName>
</protein>
<dbReference type="InterPro" id="IPR050490">
    <property type="entry name" value="Bact_solute-bd_prot1"/>
</dbReference>
<keyword evidence="8" id="KW-1185">Reference proteome</keyword>
<evidence type="ECO:0000256" key="6">
    <source>
        <dbReference type="SAM" id="SignalP"/>
    </source>
</evidence>
<evidence type="ECO:0000256" key="4">
    <source>
        <dbReference type="ARBA" id="ARBA00023139"/>
    </source>
</evidence>
<proteinExistence type="predicted"/>
<dbReference type="RefSeq" id="WP_154545193.1">
    <property type="nucleotide sequence ID" value="NZ_VULO01000008.1"/>
</dbReference>
<organism evidence="7 8">
    <name type="scientific">Scrofimicrobium canadense</name>
    <dbReference type="NCBI Taxonomy" id="2652290"/>
    <lineage>
        <taxon>Bacteria</taxon>
        <taxon>Bacillati</taxon>
        <taxon>Actinomycetota</taxon>
        <taxon>Actinomycetes</taxon>
        <taxon>Actinomycetales</taxon>
        <taxon>Actinomycetaceae</taxon>
        <taxon>Scrofimicrobium</taxon>
    </lineage>
</organism>
<evidence type="ECO:0000313" key="8">
    <source>
        <dbReference type="Proteomes" id="UP000470875"/>
    </source>
</evidence>
<keyword evidence="4" id="KW-0564">Palmitate</keyword>
<gene>
    <name evidence="7" type="ORF">FYJ24_07655</name>
</gene>
<dbReference type="AlphaFoldDB" id="A0A6N7W5G0"/>
<feature type="signal peptide" evidence="6">
    <location>
        <begin position="1"/>
        <end position="21"/>
    </location>
</feature>
<evidence type="ECO:0000313" key="7">
    <source>
        <dbReference type="EMBL" id="MSS84641.1"/>
    </source>
</evidence>
<accession>A0A6N7W5G0</accession>
<keyword evidence="3" id="KW-0472">Membrane</keyword>
<reference evidence="7 8" key="1">
    <citation type="submission" date="2019-08" db="EMBL/GenBank/DDBJ databases">
        <title>In-depth cultivation of the pig gut microbiome towards novel bacterial diversity and tailored functional studies.</title>
        <authorList>
            <person name="Wylensek D."/>
            <person name="Hitch T.C.A."/>
            <person name="Clavel T."/>
        </authorList>
    </citation>
    <scope>NUCLEOTIDE SEQUENCE [LARGE SCALE GENOMIC DNA]</scope>
    <source>
        <strain evidence="7 8">WB03_NA08</strain>
    </source>
</reference>
<dbReference type="Gene3D" id="3.40.190.10">
    <property type="entry name" value="Periplasmic binding protein-like II"/>
    <property type="match status" value="2"/>
</dbReference>
<dbReference type="PANTHER" id="PTHR43649:SF33">
    <property type="entry name" value="POLYGALACTURONAN_RHAMNOGALACTURONAN-BINDING PROTEIN YTCQ"/>
    <property type="match status" value="1"/>
</dbReference>
<evidence type="ECO:0000256" key="5">
    <source>
        <dbReference type="ARBA" id="ARBA00023288"/>
    </source>
</evidence>
<evidence type="ECO:0000256" key="1">
    <source>
        <dbReference type="ARBA" id="ARBA00022475"/>
    </source>
</evidence>
<keyword evidence="5" id="KW-0449">Lipoprotein</keyword>